<dbReference type="InterPro" id="IPR041218">
    <property type="entry name" value="DUF5606"/>
</dbReference>
<evidence type="ECO:0000313" key="3">
    <source>
        <dbReference type="EMBL" id="SBV95367.1"/>
    </source>
</evidence>
<organism evidence="3">
    <name type="scientific">uncultured Dysgonomonas sp</name>
    <dbReference type="NCBI Taxonomy" id="206096"/>
    <lineage>
        <taxon>Bacteria</taxon>
        <taxon>Pseudomonadati</taxon>
        <taxon>Bacteroidota</taxon>
        <taxon>Bacteroidia</taxon>
        <taxon>Bacteroidales</taxon>
        <taxon>Dysgonomonadaceae</taxon>
        <taxon>Dysgonomonas</taxon>
        <taxon>environmental samples</taxon>
    </lineage>
</organism>
<dbReference type="RefSeq" id="WP_296939293.1">
    <property type="nucleotide sequence ID" value="NZ_LT599032.1"/>
</dbReference>
<dbReference type="Gene3D" id="1.10.10.1650">
    <property type="match status" value="1"/>
</dbReference>
<dbReference type="Pfam" id="PF18347">
    <property type="entry name" value="DUF5606"/>
    <property type="match status" value="1"/>
</dbReference>
<dbReference type="InterPro" id="IPR049281">
    <property type="entry name" value="BVU_3817-like_C_sf"/>
</dbReference>
<feature type="domain" description="DUF5606" evidence="1">
    <location>
        <begin position="2"/>
        <end position="47"/>
    </location>
</feature>
<dbReference type="EMBL" id="FLUM01000001">
    <property type="protein sequence ID" value="SBV95367.1"/>
    <property type="molecule type" value="Genomic_DNA"/>
</dbReference>
<feature type="domain" description="DUF6852" evidence="2">
    <location>
        <begin position="50"/>
        <end position="119"/>
    </location>
</feature>
<dbReference type="InterPro" id="IPR049282">
    <property type="entry name" value="BVU_3817_N_sf"/>
</dbReference>
<dbReference type="Gene3D" id="2.30.30.730">
    <property type="match status" value="1"/>
</dbReference>
<protein>
    <submittedName>
        <fullName evidence="3">Uncharacterized protein</fullName>
    </submittedName>
</protein>
<name>A0A212J7E5_9BACT</name>
<evidence type="ECO:0000259" key="1">
    <source>
        <dbReference type="Pfam" id="PF18347"/>
    </source>
</evidence>
<gene>
    <name evidence="3" type="ORF">KL86DYS1_11374</name>
</gene>
<sequence>MLKTILSVSGKPGLYKLISSAKNMVIVESLVDGKKMPIHARDKVVSLGDISIYTETDDAPLKGILTSIKQKENGEKASISTSAKPDEMKKYFLEILPDFDRDRVYPTDIKKIIGWYNILINANIDFEKEEETVEEKAAIKTENAE</sequence>
<dbReference type="Pfam" id="PF21186">
    <property type="entry name" value="DUF6852"/>
    <property type="match status" value="1"/>
</dbReference>
<accession>A0A212J7E5</accession>
<evidence type="ECO:0000259" key="2">
    <source>
        <dbReference type="Pfam" id="PF21186"/>
    </source>
</evidence>
<dbReference type="AlphaFoldDB" id="A0A212J7E5"/>
<dbReference type="InterPro" id="IPR049280">
    <property type="entry name" value="DUF6852"/>
</dbReference>
<proteinExistence type="predicted"/>
<reference evidence="3" key="1">
    <citation type="submission" date="2016-04" db="EMBL/GenBank/DDBJ databases">
        <authorList>
            <person name="Evans L.H."/>
            <person name="Alamgir A."/>
            <person name="Owens N."/>
            <person name="Weber N.D."/>
            <person name="Virtaneva K."/>
            <person name="Barbian K."/>
            <person name="Babar A."/>
            <person name="Rosenke K."/>
        </authorList>
    </citation>
    <scope>NUCLEOTIDE SEQUENCE</scope>
    <source>
        <strain evidence="3">86-1</strain>
    </source>
</reference>